<gene>
    <name evidence="1" type="ORF">AMST5_03172</name>
</gene>
<dbReference type="EMBL" id="OY288114">
    <property type="protein sequence ID" value="CAJ0880622.1"/>
    <property type="molecule type" value="Genomic_DNA"/>
</dbReference>
<sequence length="78" mass="8655">MSDNTDDDDMDGLSDPFSYEDLISQRAMAFYHVARLTDIVQDEAVKDLCLTMLRKLNASIKAPSTAELRSIEGSGKAR</sequence>
<name>A0AA48RBC9_9ZZZZ</name>
<evidence type="ECO:0000313" key="1">
    <source>
        <dbReference type="EMBL" id="CAJ0880622.1"/>
    </source>
</evidence>
<organism evidence="1">
    <name type="scientific">freshwater sediment metagenome</name>
    <dbReference type="NCBI Taxonomy" id="556182"/>
    <lineage>
        <taxon>unclassified sequences</taxon>
        <taxon>metagenomes</taxon>
        <taxon>ecological metagenomes</taxon>
    </lineage>
</organism>
<accession>A0AA48RBC9</accession>
<protein>
    <submittedName>
        <fullName evidence="1">Uncharacterized protein</fullName>
    </submittedName>
</protein>
<reference evidence="1" key="1">
    <citation type="submission" date="2023-07" db="EMBL/GenBank/DDBJ databases">
        <authorList>
            <person name="Pelsma A.J. K."/>
        </authorList>
    </citation>
    <scope>NUCLEOTIDE SEQUENCE</scope>
</reference>
<dbReference type="AlphaFoldDB" id="A0AA48RBC9"/>
<proteinExistence type="predicted"/>